<dbReference type="PANTHER" id="PTHR11712:SF336">
    <property type="entry name" value="3-OXOACYL-[ACYL-CARRIER-PROTEIN] SYNTHASE, MITOCHONDRIAL"/>
    <property type="match status" value="1"/>
</dbReference>
<dbReference type="InterPro" id="IPR016039">
    <property type="entry name" value="Thiolase-like"/>
</dbReference>
<proteinExistence type="inferred from homology"/>
<evidence type="ECO:0000256" key="2">
    <source>
        <dbReference type="ARBA" id="ARBA00022679"/>
    </source>
</evidence>
<dbReference type="EMBL" id="OJIN01000215">
    <property type="protein sequence ID" value="SPD75650.1"/>
    <property type="molecule type" value="Genomic_DNA"/>
</dbReference>
<dbReference type="SUPFAM" id="SSF53901">
    <property type="entry name" value="Thiolase-like"/>
    <property type="match status" value="4"/>
</dbReference>
<dbReference type="CDD" id="cd00834">
    <property type="entry name" value="KAS_I_II"/>
    <property type="match status" value="1"/>
</dbReference>
<dbReference type="PROSITE" id="PS52004">
    <property type="entry name" value="KS3_2"/>
    <property type="match status" value="1"/>
</dbReference>
<comment type="similarity">
    <text evidence="1 3">Belongs to the thiolase-like superfamily. Beta-ketoacyl-ACP synthases family.</text>
</comment>
<dbReference type="EC" id="2.3.1.179" evidence="5"/>
<dbReference type="Pfam" id="PF00109">
    <property type="entry name" value="ketoacyl-synt"/>
    <property type="match status" value="2"/>
</dbReference>
<dbReference type="Gene3D" id="3.40.47.10">
    <property type="match status" value="2"/>
</dbReference>
<dbReference type="InterPro" id="IPR020841">
    <property type="entry name" value="PKS_Beta-ketoAc_synthase_dom"/>
</dbReference>
<evidence type="ECO:0000256" key="1">
    <source>
        <dbReference type="ARBA" id="ARBA00008467"/>
    </source>
</evidence>
<dbReference type="GO" id="GO:0006633">
    <property type="term" value="P:fatty acid biosynthetic process"/>
    <property type="evidence" value="ECO:0007669"/>
    <property type="project" value="TreeGrafter"/>
</dbReference>
<reference evidence="5" key="1">
    <citation type="submission" date="2018-01" db="EMBL/GenBank/DDBJ databases">
        <authorList>
            <person name="Regsiter A."/>
            <person name="William W."/>
        </authorList>
    </citation>
    <scope>NUCLEOTIDE SEQUENCE</scope>
    <source>
        <strain evidence="5">TRIP AH-1</strain>
    </source>
</reference>
<feature type="domain" description="Ketosynthase family 3 (KS3)" evidence="4">
    <location>
        <begin position="8"/>
        <end position="412"/>
    </location>
</feature>
<dbReference type="GO" id="GO:0005829">
    <property type="term" value="C:cytosol"/>
    <property type="evidence" value="ECO:0007669"/>
    <property type="project" value="TreeGrafter"/>
</dbReference>
<organism evidence="5">
    <name type="scientific">uncultured Desulfobacterium sp</name>
    <dbReference type="NCBI Taxonomy" id="201089"/>
    <lineage>
        <taxon>Bacteria</taxon>
        <taxon>Pseudomonadati</taxon>
        <taxon>Thermodesulfobacteriota</taxon>
        <taxon>Desulfobacteria</taxon>
        <taxon>Desulfobacterales</taxon>
        <taxon>Desulfobacteriaceae</taxon>
        <taxon>Desulfobacterium</taxon>
        <taxon>environmental samples</taxon>
    </lineage>
</organism>
<gene>
    <name evidence="5" type="ORF">PITCH_A700020</name>
</gene>
<sequence length="801" mass="84736">MNTDKSSSQAVAITGIGVVSPYGAGADIFWREIVAGNHAFAPIKLFNTDEHRTKVAAEIRRMPDLRAGRLDKDILSRCDVLALIAASEALGHARLLNESTGGVLFPADIGIIAGTAAGGILGVERFFRARATGEHNLSPLPMISSFCLSSIATNIAKEFCIEGPRLTTATVCSSSGLALAAAMEMIQTGEVKTVLVVGAETLSEVGHAGFNSLRSIAPDRCRPFDLNRKGLILGEGAGAMVLERPSAARRRNAKILSYLVGYGLTTDVHHFTAPEPEGEAIKETIIEAIRDAGIDPDQINYVNAHGTGTKLNDSAETLGLKKALGAQAYKMVVSSTKSLIGHQMGAASILEAIATVISIQNGIIHPTANLETPDPECDLDYVSEGSRHIDIDWALSNSFAFGGSNISLVFSKDKPRPDMTVPESKPSATRPVITGIGIVSPTGIGKDAFLQAIEQEKSGIRMLESLGDQWANFYGGLVDYSIVHAKTPSGIRRRLNRQTSFLYLAFNEAMEDAGINISDLSGMPIAYGTAFGCSGNVHRFYSQLLKDGPRMVSPMEFNMSVTNAPPSLLAQEFGLKAQVWVLVGDEASWDISLIWAAKLIESGKADRVAVCAAEELNDPIMAIHHGLGLLKTGDQPGIIPGEGALCMVIESEETAHTRNAKIYGAIDSFHSIQDAMCGPQDYSKDGKHIIEAAKLAISSLDGGRDRLLCIGPENGSPTIKDITGEVTYGIKNAWGGPVEVFNIRSFVGESGLSGGLGLAAGILAGQTGQSSHIITLTCARGGVNTATIVGRKDGSEVVSPF</sequence>
<evidence type="ECO:0000256" key="3">
    <source>
        <dbReference type="RuleBase" id="RU003694"/>
    </source>
</evidence>
<dbReference type="PANTHER" id="PTHR11712">
    <property type="entry name" value="POLYKETIDE SYNTHASE-RELATED"/>
    <property type="match status" value="1"/>
</dbReference>
<dbReference type="InterPro" id="IPR014030">
    <property type="entry name" value="Ketoacyl_synth_N"/>
</dbReference>
<protein>
    <submittedName>
        <fullName evidence="5">Putative Beta-ketoacyl-(Acyl-carrier-protein) synthase II</fullName>
        <ecNumber evidence="5">2.3.1.179</ecNumber>
    </submittedName>
</protein>
<dbReference type="Pfam" id="PF02801">
    <property type="entry name" value="Ketoacyl-synt_C"/>
    <property type="match status" value="1"/>
</dbReference>
<name>A0A445N1S0_9BACT</name>
<keyword evidence="5" id="KW-0012">Acyltransferase</keyword>
<dbReference type="AlphaFoldDB" id="A0A445N1S0"/>
<evidence type="ECO:0000259" key="4">
    <source>
        <dbReference type="PROSITE" id="PS52004"/>
    </source>
</evidence>
<accession>A0A445N1S0</accession>
<dbReference type="InterPro" id="IPR014031">
    <property type="entry name" value="Ketoacyl_synth_C"/>
</dbReference>
<dbReference type="InterPro" id="IPR000794">
    <property type="entry name" value="Beta-ketoacyl_synthase"/>
</dbReference>
<dbReference type="GO" id="GO:0004315">
    <property type="term" value="F:3-oxoacyl-[acyl-carrier-protein] synthase activity"/>
    <property type="evidence" value="ECO:0007669"/>
    <property type="project" value="UniProtKB-EC"/>
</dbReference>
<evidence type="ECO:0000313" key="5">
    <source>
        <dbReference type="EMBL" id="SPD75650.1"/>
    </source>
</evidence>
<dbReference type="SMART" id="SM00825">
    <property type="entry name" value="PKS_KS"/>
    <property type="match status" value="1"/>
</dbReference>
<keyword evidence="2 3" id="KW-0808">Transferase</keyword>